<evidence type="ECO:0000313" key="2">
    <source>
        <dbReference type="EMBL" id="DAF61858.1"/>
    </source>
</evidence>
<accession>A0A8S5TGG3</accession>
<organism evidence="2">
    <name type="scientific">Siphoviridae sp. ctbgC51</name>
    <dbReference type="NCBI Taxonomy" id="2827901"/>
    <lineage>
        <taxon>Viruses</taxon>
        <taxon>Duplodnaviria</taxon>
        <taxon>Heunggongvirae</taxon>
        <taxon>Uroviricota</taxon>
        <taxon>Caudoviricetes</taxon>
    </lineage>
</organism>
<name>A0A8S5TGG3_9CAUD</name>
<feature type="domain" description="DUF6440" evidence="1">
    <location>
        <begin position="50"/>
        <end position="95"/>
    </location>
</feature>
<protein>
    <recommendedName>
        <fullName evidence="1">DUF6440 domain-containing protein</fullName>
    </recommendedName>
</protein>
<dbReference type="Pfam" id="PF20037">
    <property type="entry name" value="DUF6440"/>
    <property type="match status" value="1"/>
</dbReference>
<proteinExistence type="predicted"/>
<evidence type="ECO:0000259" key="1">
    <source>
        <dbReference type="Pfam" id="PF20037"/>
    </source>
</evidence>
<dbReference type="EMBL" id="BK032817">
    <property type="protein sequence ID" value="DAF61858.1"/>
    <property type="molecule type" value="Genomic_DNA"/>
</dbReference>
<sequence length="102" mass="11376">MKLSEKIYVRTLALLVILLIALLVVEFVVAVECDKNATKTETVVEHSQQRFQRVIKDDNSALIVYVDTETNVMYLIRSIYGGACVMVDAEGEPLLWDGGATK</sequence>
<dbReference type="InterPro" id="IPR045515">
    <property type="entry name" value="DUF6440"/>
</dbReference>
<reference evidence="2" key="1">
    <citation type="journal article" date="2021" name="Proc. Natl. Acad. Sci. U.S.A.">
        <title>A Catalog of Tens of Thousands of Viruses from Human Metagenomes Reveals Hidden Associations with Chronic Diseases.</title>
        <authorList>
            <person name="Tisza M.J."/>
            <person name="Buck C.B."/>
        </authorList>
    </citation>
    <scope>NUCLEOTIDE SEQUENCE</scope>
    <source>
        <strain evidence="2">CtbgC51</strain>
    </source>
</reference>